<organism evidence="4 5">
    <name type="scientific">Dissophora globulifera</name>
    <dbReference type="NCBI Taxonomy" id="979702"/>
    <lineage>
        <taxon>Eukaryota</taxon>
        <taxon>Fungi</taxon>
        <taxon>Fungi incertae sedis</taxon>
        <taxon>Mucoromycota</taxon>
        <taxon>Mortierellomycotina</taxon>
        <taxon>Mortierellomycetes</taxon>
        <taxon>Mortierellales</taxon>
        <taxon>Mortierellaceae</taxon>
        <taxon>Dissophora</taxon>
    </lineage>
</organism>
<evidence type="ECO:0000313" key="4">
    <source>
        <dbReference type="EMBL" id="KAG0315704.1"/>
    </source>
</evidence>
<evidence type="ECO:0000259" key="3">
    <source>
        <dbReference type="Pfam" id="PF03330"/>
    </source>
</evidence>
<dbReference type="PANTHER" id="PTHR31836:SF28">
    <property type="entry name" value="SRCR DOMAIN-CONTAINING PROTEIN-RELATED"/>
    <property type="match status" value="1"/>
</dbReference>
<protein>
    <recommendedName>
        <fullName evidence="3">RlpA-like protein double-psi beta-barrel domain-containing protein</fullName>
    </recommendedName>
</protein>
<dbReference type="Proteomes" id="UP000738325">
    <property type="component" value="Unassembled WGS sequence"/>
</dbReference>
<gene>
    <name evidence="4" type="ORF">BGZ99_007310</name>
</gene>
<dbReference type="Pfam" id="PF03330">
    <property type="entry name" value="DPBB_1"/>
    <property type="match status" value="1"/>
</dbReference>
<reference evidence="4" key="1">
    <citation type="journal article" date="2020" name="Fungal Divers.">
        <title>Resolving the Mortierellaceae phylogeny through synthesis of multi-gene phylogenetics and phylogenomics.</title>
        <authorList>
            <person name="Vandepol N."/>
            <person name="Liber J."/>
            <person name="Desiro A."/>
            <person name="Na H."/>
            <person name="Kennedy M."/>
            <person name="Barry K."/>
            <person name="Grigoriev I.V."/>
            <person name="Miller A.N."/>
            <person name="O'Donnell K."/>
            <person name="Stajich J.E."/>
            <person name="Bonito G."/>
        </authorList>
    </citation>
    <scope>NUCLEOTIDE SEQUENCE</scope>
    <source>
        <strain evidence="4">REB-010B</strain>
    </source>
</reference>
<keyword evidence="5" id="KW-1185">Reference proteome</keyword>
<name>A0A9P6RE68_9FUNG</name>
<proteinExistence type="predicted"/>
<keyword evidence="1 2" id="KW-0732">Signal</keyword>
<dbReference type="OrthoDB" id="623670at2759"/>
<dbReference type="EMBL" id="JAAAIP010000520">
    <property type="protein sequence ID" value="KAG0315704.1"/>
    <property type="molecule type" value="Genomic_DNA"/>
</dbReference>
<dbReference type="InterPro" id="IPR009009">
    <property type="entry name" value="RlpA-like_DPBB"/>
</dbReference>
<dbReference type="InterPro" id="IPR051477">
    <property type="entry name" value="Expansin_CellWall"/>
</dbReference>
<dbReference type="SUPFAM" id="SSF50685">
    <property type="entry name" value="Barwin-like endoglucanases"/>
    <property type="match status" value="1"/>
</dbReference>
<dbReference type="PANTHER" id="PTHR31836">
    <property type="match status" value="1"/>
</dbReference>
<evidence type="ECO:0000256" key="1">
    <source>
        <dbReference type="ARBA" id="ARBA00022729"/>
    </source>
</evidence>
<sequence length="148" mass="15649">MVKFTASIVLLAIAALSSAAPVTQEAAAPSADPEIQAADVFSSSVKYDGKATWFTDSYGSCNINWNGNDEPIVALNAHQMGAQSWGNPACGREVQIINKSNGKTVQARIVDKCPGDECAFGSLDLSPAAFKQIGDLSTGILNIEWHYV</sequence>
<dbReference type="InterPro" id="IPR036908">
    <property type="entry name" value="RlpA-like_sf"/>
</dbReference>
<evidence type="ECO:0000256" key="2">
    <source>
        <dbReference type="SAM" id="SignalP"/>
    </source>
</evidence>
<feature type="chain" id="PRO_5040138692" description="RlpA-like protein double-psi beta-barrel domain-containing protein" evidence="2">
    <location>
        <begin position="20"/>
        <end position="148"/>
    </location>
</feature>
<feature type="signal peptide" evidence="2">
    <location>
        <begin position="1"/>
        <end position="19"/>
    </location>
</feature>
<evidence type="ECO:0000313" key="5">
    <source>
        <dbReference type="Proteomes" id="UP000738325"/>
    </source>
</evidence>
<dbReference type="Gene3D" id="2.40.40.10">
    <property type="entry name" value="RlpA-like domain"/>
    <property type="match status" value="1"/>
</dbReference>
<comment type="caution">
    <text evidence="4">The sequence shown here is derived from an EMBL/GenBank/DDBJ whole genome shotgun (WGS) entry which is preliminary data.</text>
</comment>
<dbReference type="AlphaFoldDB" id="A0A9P6RE68"/>
<dbReference type="CDD" id="cd22191">
    <property type="entry name" value="DPBB_RlpA_EXP_N-like"/>
    <property type="match status" value="1"/>
</dbReference>
<feature type="domain" description="RlpA-like protein double-psi beta-barrel" evidence="3">
    <location>
        <begin position="94"/>
        <end position="144"/>
    </location>
</feature>
<accession>A0A9P6RE68</accession>